<keyword evidence="14" id="KW-0067">ATP-binding</keyword>
<evidence type="ECO:0000256" key="15">
    <source>
        <dbReference type="ARBA" id="ARBA00023134"/>
    </source>
</evidence>
<evidence type="ECO:0000256" key="12">
    <source>
        <dbReference type="ARBA" id="ARBA00022741"/>
    </source>
</evidence>
<dbReference type="Gene3D" id="3.40.50.300">
    <property type="entry name" value="P-loop containing nucleotide triphosphate hydrolases"/>
    <property type="match status" value="1"/>
</dbReference>
<evidence type="ECO:0000256" key="6">
    <source>
        <dbReference type="ARBA" id="ARBA00005159"/>
    </source>
</evidence>
<comment type="catalytic activity">
    <reaction evidence="1">
        <text>adenosylcob(III)inamide + ATP = adenosylcob(III)inamide phosphate + ADP + H(+)</text>
        <dbReference type="Rhea" id="RHEA:15769"/>
        <dbReference type="ChEBI" id="CHEBI:2480"/>
        <dbReference type="ChEBI" id="CHEBI:15378"/>
        <dbReference type="ChEBI" id="CHEBI:30616"/>
        <dbReference type="ChEBI" id="CHEBI:58502"/>
        <dbReference type="ChEBI" id="CHEBI:456216"/>
        <dbReference type="EC" id="2.7.1.156"/>
    </reaction>
</comment>
<dbReference type="PANTHER" id="PTHR34848:SF1">
    <property type="entry name" value="BIFUNCTIONAL ADENOSYLCOBALAMIN BIOSYNTHESIS PROTEIN COBU"/>
    <property type="match status" value="1"/>
</dbReference>
<dbReference type="InterPro" id="IPR003203">
    <property type="entry name" value="CobU/CobP"/>
</dbReference>
<dbReference type="Gene3D" id="3.60.15.10">
    <property type="entry name" value="Ribonuclease Z/Hydroxyacylglutathione hydrolase-like"/>
    <property type="match status" value="1"/>
</dbReference>
<feature type="region of interest" description="Disordered" evidence="18">
    <location>
        <begin position="97"/>
        <end position="120"/>
    </location>
</feature>
<evidence type="ECO:0000256" key="11">
    <source>
        <dbReference type="ARBA" id="ARBA00022679"/>
    </source>
</evidence>
<dbReference type="GO" id="GO:0005524">
    <property type="term" value="F:ATP binding"/>
    <property type="evidence" value="ECO:0007669"/>
    <property type="project" value="UniProtKB-KW"/>
</dbReference>
<evidence type="ECO:0000256" key="2">
    <source>
        <dbReference type="ARBA" id="ARBA00000711"/>
    </source>
</evidence>
<evidence type="ECO:0000256" key="18">
    <source>
        <dbReference type="SAM" id="MobiDB-lite"/>
    </source>
</evidence>
<reference evidence="20" key="1">
    <citation type="submission" date="2020-05" db="EMBL/GenBank/DDBJ databases">
        <authorList>
            <person name="Chiriac C."/>
            <person name="Salcher M."/>
            <person name="Ghai R."/>
            <person name="Kavagutti S V."/>
        </authorList>
    </citation>
    <scope>NUCLEOTIDE SEQUENCE</scope>
</reference>
<dbReference type="SUPFAM" id="SSF56281">
    <property type="entry name" value="Metallo-hydrolase/oxidoreductase"/>
    <property type="match status" value="1"/>
</dbReference>
<evidence type="ECO:0000256" key="7">
    <source>
        <dbReference type="ARBA" id="ARBA00007490"/>
    </source>
</evidence>
<keyword evidence="11" id="KW-0808">Transferase</keyword>
<evidence type="ECO:0000256" key="3">
    <source>
        <dbReference type="ARBA" id="ARBA00001522"/>
    </source>
</evidence>
<protein>
    <recommendedName>
        <fullName evidence="16">Adenosylcobinamide kinase</fullName>
        <ecNumber evidence="8">2.7.1.156</ecNumber>
        <ecNumber evidence="9">2.7.7.62</ecNumber>
    </recommendedName>
    <alternativeName>
        <fullName evidence="17">Adenosylcobinamide-phosphate guanylyltransferase</fullName>
    </alternativeName>
</protein>
<proteinExistence type="inferred from homology"/>
<comment type="pathway">
    <text evidence="5">Cofactor biosynthesis; adenosylcobalamin biosynthesis; adenosylcobalamin from cob(II)yrinate a,c-diamide: step 6/7.</text>
</comment>
<evidence type="ECO:0000259" key="19">
    <source>
        <dbReference type="Pfam" id="PF12706"/>
    </source>
</evidence>
<evidence type="ECO:0000256" key="8">
    <source>
        <dbReference type="ARBA" id="ARBA00012016"/>
    </source>
</evidence>
<evidence type="ECO:0000256" key="17">
    <source>
        <dbReference type="ARBA" id="ARBA00030571"/>
    </source>
</evidence>
<evidence type="ECO:0000256" key="13">
    <source>
        <dbReference type="ARBA" id="ARBA00022777"/>
    </source>
</evidence>
<organism evidence="20">
    <name type="scientific">freshwater metagenome</name>
    <dbReference type="NCBI Taxonomy" id="449393"/>
    <lineage>
        <taxon>unclassified sequences</taxon>
        <taxon>metagenomes</taxon>
        <taxon>ecological metagenomes</taxon>
    </lineage>
</organism>
<dbReference type="SUPFAM" id="SSF52540">
    <property type="entry name" value="P-loop containing nucleoside triphosphate hydrolases"/>
    <property type="match status" value="1"/>
</dbReference>
<gene>
    <name evidence="20" type="ORF">UFOPK4150_02074</name>
</gene>
<evidence type="ECO:0000256" key="5">
    <source>
        <dbReference type="ARBA" id="ARBA00004692"/>
    </source>
</evidence>
<dbReference type="GO" id="GO:0043752">
    <property type="term" value="F:adenosylcobinamide kinase activity"/>
    <property type="evidence" value="ECO:0007669"/>
    <property type="project" value="UniProtKB-EC"/>
</dbReference>
<accession>A0A6J7SBT5</accession>
<comment type="catalytic activity">
    <reaction evidence="2">
        <text>adenosylcob(III)inamide phosphate + GTP + H(+) = adenosylcob(III)inamide-GDP + diphosphate</text>
        <dbReference type="Rhea" id="RHEA:22712"/>
        <dbReference type="ChEBI" id="CHEBI:15378"/>
        <dbReference type="ChEBI" id="CHEBI:33019"/>
        <dbReference type="ChEBI" id="CHEBI:37565"/>
        <dbReference type="ChEBI" id="CHEBI:58502"/>
        <dbReference type="ChEBI" id="CHEBI:60487"/>
        <dbReference type="EC" id="2.7.7.62"/>
    </reaction>
</comment>
<keyword evidence="10" id="KW-0169">Cobalamin biosynthesis</keyword>
<evidence type="ECO:0000256" key="4">
    <source>
        <dbReference type="ARBA" id="ARBA00003889"/>
    </source>
</evidence>
<keyword evidence="15" id="KW-0342">GTP-binding</keyword>
<comment type="function">
    <text evidence="4">Catalyzes ATP-dependent phosphorylation of adenosylcobinamide and addition of GMP to adenosylcobinamide phosphate.</text>
</comment>
<dbReference type="PANTHER" id="PTHR34848">
    <property type="match status" value="1"/>
</dbReference>
<comment type="pathway">
    <text evidence="6">Cofactor biosynthesis; adenosylcobalamin biosynthesis; adenosylcobalamin from cob(II)yrinate a,c-diamide: step 5/7.</text>
</comment>
<dbReference type="EC" id="2.7.7.62" evidence="9"/>
<dbReference type="InterPro" id="IPR001279">
    <property type="entry name" value="Metallo-B-lactamas"/>
</dbReference>
<evidence type="ECO:0000256" key="1">
    <source>
        <dbReference type="ARBA" id="ARBA00000312"/>
    </source>
</evidence>
<evidence type="ECO:0000256" key="10">
    <source>
        <dbReference type="ARBA" id="ARBA00022573"/>
    </source>
</evidence>
<sequence>MEVVLLGTGAADGWPNPWCSCTTCIRAREQGPVRTTTSALVDRTLLVDCGPDAPRQADRAGIGLTGVRAILLTHAHPDHWAPETLLARAWSITGTSAAPSATTTSVTPSVPPSATSGRPRVRVIGPATAIDACRHWIAPDDVSLSLEIVTPGAMITIEGYVVRVLAAAHASPTLARTSQDPLTSDAVLYDVTAPDGARLLYATDTGPLSDATIETTRGAAFDLVLLEETFGRRSDHGTGHHDLTTFPLELARLRANGAIDGRTDVVAVHLGHHNPSGAELDRVLSHWGARTVEDLTVIEVATRAVDEPPRVERPETPCRTLILGGARSGKSREAERRLLAKSDVHYVATAVSLDPAPQGAHATRTDGNAMADPEWAARVAAHRARRPARWRTSETIDVAALLTAAETGEPVLIDCLALWLAGQLDRAKAWDDAPGTPPYNDAVATVSRAIDILVRAVRTTSAHVVMVSNEVGSGIVPDHPSGRVYRDLLGSLNMRVAAECDVVDLVVAGRVISL</sequence>
<feature type="compositionally biased region" description="Low complexity" evidence="18">
    <location>
        <begin position="97"/>
        <end position="116"/>
    </location>
</feature>
<dbReference type="EC" id="2.7.1.156" evidence="8"/>
<keyword evidence="12" id="KW-0547">Nucleotide-binding</keyword>
<dbReference type="InterPro" id="IPR027417">
    <property type="entry name" value="P-loop_NTPase"/>
</dbReference>
<feature type="domain" description="Metallo-beta-lactamase" evidence="19">
    <location>
        <begin position="43"/>
        <end position="243"/>
    </location>
</feature>
<dbReference type="Pfam" id="PF02283">
    <property type="entry name" value="CobU"/>
    <property type="match status" value="1"/>
</dbReference>
<dbReference type="AlphaFoldDB" id="A0A6J7SBT5"/>
<dbReference type="Pfam" id="PF12706">
    <property type="entry name" value="Lactamase_B_2"/>
    <property type="match status" value="1"/>
</dbReference>
<keyword evidence="13" id="KW-0418">Kinase</keyword>
<evidence type="ECO:0000256" key="9">
    <source>
        <dbReference type="ARBA" id="ARBA00012523"/>
    </source>
</evidence>
<evidence type="ECO:0000256" key="14">
    <source>
        <dbReference type="ARBA" id="ARBA00022840"/>
    </source>
</evidence>
<name>A0A6J7SBT5_9ZZZZ</name>
<evidence type="ECO:0000313" key="20">
    <source>
        <dbReference type="EMBL" id="CAB5038794.1"/>
    </source>
</evidence>
<dbReference type="InterPro" id="IPR036866">
    <property type="entry name" value="RibonucZ/Hydroxyglut_hydro"/>
</dbReference>
<dbReference type="GO" id="GO:0009236">
    <property type="term" value="P:cobalamin biosynthetic process"/>
    <property type="evidence" value="ECO:0007669"/>
    <property type="project" value="UniProtKB-KW"/>
</dbReference>
<evidence type="ECO:0000256" key="16">
    <source>
        <dbReference type="ARBA" id="ARBA00029570"/>
    </source>
</evidence>
<comment type="catalytic activity">
    <reaction evidence="3">
        <text>adenosylcob(III)inamide + GTP = adenosylcob(III)inamide phosphate + GDP + H(+)</text>
        <dbReference type="Rhea" id="RHEA:15765"/>
        <dbReference type="ChEBI" id="CHEBI:2480"/>
        <dbReference type="ChEBI" id="CHEBI:15378"/>
        <dbReference type="ChEBI" id="CHEBI:37565"/>
        <dbReference type="ChEBI" id="CHEBI:58189"/>
        <dbReference type="ChEBI" id="CHEBI:58502"/>
        <dbReference type="EC" id="2.7.1.156"/>
    </reaction>
</comment>
<dbReference type="GO" id="GO:0008820">
    <property type="term" value="F:cobinamide phosphate guanylyltransferase activity"/>
    <property type="evidence" value="ECO:0007669"/>
    <property type="project" value="UniProtKB-EC"/>
</dbReference>
<dbReference type="EMBL" id="CAFBPU010000057">
    <property type="protein sequence ID" value="CAB5038794.1"/>
    <property type="molecule type" value="Genomic_DNA"/>
</dbReference>
<dbReference type="GO" id="GO:0005525">
    <property type="term" value="F:GTP binding"/>
    <property type="evidence" value="ECO:0007669"/>
    <property type="project" value="UniProtKB-KW"/>
</dbReference>
<comment type="similarity">
    <text evidence="7">Belongs to the CobU/CobP family.</text>
</comment>